<evidence type="ECO:0000256" key="13">
    <source>
        <dbReference type="ARBA" id="ARBA00023136"/>
    </source>
</evidence>
<feature type="transmembrane region" description="Helical" evidence="19">
    <location>
        <begin position="132"/>
        <end position="151"/>
    </location>
</feature>
<dbReference type="AlphaFoldDB" id="A0A803JPD1"/>
<proteinExistence type="inferred from homology"/>
<evidence type="ECO:0000256" key="2">
    <source>
        <dbReference type="ARBA" id="ARBA00005895"/>
    </source>
</evidence>
<dbReference type="InterPro" id="IPR019344">
    <property type="entry name" value="F1F0-ATPsyn_F_prd"/>
</dbReference>
<dbReference type="GO" id="GO:1902600">
    <property type="term" value="P:proton transmembrane transport"/>
    <property type="evidence" value="ECO:0007669"/>
    <property type="project" value="UniProtKB-KW"/>
</dbReference>
<keyword evidence="3" id="KW-0813">Transport</keyword>
<keyword evidence="12" id="KW-0496">Mitochondrion</keyword>
<reference evidence="20" key="2">
    <citation type="submission" date="2021-03" db="UniProtKB">
        <authorList>
            <consortium name="Ensembl"/>
        </authorList>
    </citation>
    <scope>IDENTIFICATION</scope>
</reference>
<dbReference type="GO" id="GO:0005743">
    <property type="term" value="C:mitochondrial inner membrane"/>
    <property type="evidence" value="ECO:0007669"/>
    <property type="project" value="UniProtKB-SubCell"/>
</dbReference>
<dbReference type="FunCoup" id="A0A803JPD1">
    <property type="interactions" value="1372"/>
</dbReference>
<evidence type="ECO:0000313" key="20">
    <source>
        <dbReference type="Ensembl" id="ENSXETP00000109820"/>
    </source>
</evidence>
<dbReference type="Ensembl" id="ENSXETT00000105964">
    <property type="protein sequence ID" value="ENSXETP00000109820"/>
    <property type="gene ID" value="ENSXETG00000043524"/>
</dbReference>
<keyword evidence="14" id="KW-0066">ATP synthesis</keyword>
<dbReference type="InParanoid" id="A0A803JPD1"/>
<reference evidence="20" key="1">
    <citation type="journal article" date="2010" name="Science">
        <title>The genome of the Western clawed frog Xenopus tropicalis.</title>
        <authorList>
            <person name="Hellsten U."/>
            <person name="Harland R.M."/>
            <person name="Gilchrist M.J."/>
            <person name="Hendrix D."/>
            <person name="Jurka J."/>
            <person name="Kapitonov V."/>
            <person name="Ovcharenko I."/>
            <person name="Putnam N.H."/>
            <person name="Shu S."/>
            <person name="Taher L."/>
            <person name="Blitz I.L."/>
            <person name="Blumberg B."/>
            <person name="Dichmann D.S."/>
            <person name="Dubchak I."/>
            <person name="Amaya E."/>
            <person name="Detter J.C."/>
            <person name="Fletcher R."/>
            <person name="Gerhard D.S."/>
            <person name="Goodstein D."/>
            <person name="Graves T."/>
            <person name="Grigoriev I.V."/>
            <person name="Grimwood J."/>
            <person name="Kawashima T."/>
            <person name="Lindquist E."/>
            <person name="Lucas S.M."/>
            <person name="Mead P.E."/>
            <person name="Mitros T."/>
            <person name="Ogino H."/>
            <person name="Ohta Y."/>
            <person name="Poliakov A.V."/>
            <person name="Pollet N."/>
            <person name="Robert J."/>
            <person name="Salamov A."/>
            <person name="Sater A.K."/>
            <person name="Schmutz J."/>
            <person name="Terry A."/>
            <person name="Vize P.D."/>
            <person name="Warren W.C."/>
            <person name="Wells D."/>
            <person name="Wills A."/>
            <person name="Wilson R.K."/>
            <person name="Zimmerman L.B."/>
            <person name="Zorn A.M."/>
            <person name="Grainger R."/>
            <person name="Grammer T."/>
            <person name="Khokha M.K."/>
            <person name="Richardson P.M."/>
            <person name="Rokhsar D.S."/>
        </authorList>
    </citation>
    <scope>NUCLEOTIDE SEQUENCE [LARGE SCALE GENOMIC DNA]</scope>
    <source>
        <strain evidence="20">Nigerian</strain>
    </source>
</reference>
<sequence length="165" mass="19010">MCNNKCSQAYNVFSCSVLMFYTQNSVWFYVRSLQFTEAEVTLETPRLSFSFPSCLHSPSHLVTSRRCSACDISVIKMADKPVPLAERRLMDIKLGQLPNWLSTRDFTPNGIIASLRKGHNSYFNKYINVKKGGIGGVAMLLAGYVVLSYVWEYDHIKHDRWRKYH</sequence>
<evidence type="ECO:0000256" key="16">
    <source>
        <dbReference type="ARBA" id="ARBA00054012"/>
    </source>
</evidence>
<keyword evidence="8" id="KW-0999">Mitochondrion inner membrane</keyword>
<keyword evidence="5" id="KW-0597">Phosphoprotein</keyword>
<dbReference type="PANTHER" id="PTHR13080">
    <property type="entry name" value="ATP SYNTHASE F CHAIN, MITOCHONDRIAL-RELATED"/>
    <property type="match status" value="1"/>
</dbReference>
<dbReference type="Pfam" id="PF10206">
    <property type="entry name" value="WRW"/>
    <property type="match status" value="1"/>
</dbReference>
<evidence type="ECO:0000256" key="19">
    <source>
        <dbReference type="SAM" id="Phobius"/>
    </source>
</evidence>
<evidence type="ECO:0000256" key="10">
    <source>
        <dbReference type="ARBA" id="ARBA00022990"/>
    </source>
</evidence>
<dbReference type="GO" id="GO:0006754">
    <property type="term" value="P:ATP biosynthetic process"/>
    <property type="evidence" value="ECO:0007669"/>
    <property type="project" value="UniProtKB-KW"/>
</dbReference>
<comment type="subcellular location">
    <subcellularLocation>
        <location evidence="1">Mitochondrion inner membrane</location>
        <topology evidence="1">Single-pass membrane protein</topology>
    </subcellularLocation>
</comment>
<organism evidence="20">
    <name type="scientific">Xenopus tropicalis</name>
    <name type="common">Western clawed frog</name>
    <name type="synonym">Silurana tropicalis</name>
    <dbReference type="NCBI Taxonomy" id="8364"/>
    <lineage>
        <taxon>Eukaryota</taxon>
        <taxon>Metazoa</taxon>
        <taxon>Chordata</taxon>
        <taxon>Craniata</taxon>
        <taxon>Vertebrata</taxon>
        <taxon>Euteleostomi</taxon>
        <taxon>Amphibia</taxon>
        <taxon>Batrachia</taxon>
        <taxon>Anura</taxon>
        <taxon>Pipoidea</taxon>
        <taxon>Pipidae</taxon>
        <taxon>Xenopodinae</taxon>
        <taxon>Xenopus</taxon>
        <taxon>Silurana</taxon>
    </lineage>
</organism>
<dbReference type="GeneTree" id="ENSGT00940000165557"/>
<evidence type="ECO:0000256" key="15">
    <source>
        <dbReference type="ARBA" id="ARBA00032201"/>
    </source>
</evidence>
<dbReference type="PANTHER" id="PTHR13080:SF16">
    <property type="entry name" value="ATP SYNTHASE SUBUNIT F, MITOCHONDRIAL"/>
    <property type="match status" value="1"/>
</dbReference>
<evidence type="ECO:0000256" key="11">
    <source>
        <dbReference type="ARBA" id="ARBA00023065"/>
    </source>
</evidence>
<keyword evidence="10" id="KW-0007">Acetylation</keyword>
<keyword evidence="11" id="KW-0406">Ion transport</keyword>
<gene>
    <name evidence="20" type="primary">atp5mf</name>
</gene>
<keyword evidence="9 19" id="KW-1133">Transmembrane helix</keyword>
<comment type="subunit">
    <text evidence="17">Component of the ATP synthase complex composed at least of ATP5F1A/subunit alpha, ATP5F1B/subunit beta, ATP5MC1/subunit c (homooctomer), MT-ATP6/subunit a, MT-ATP8/subunit 8, ATP5ME/subunit e, ATP5MF/subunit f, ATP5MG/subunit g, ATP5MK/subunit k, ATP5MJ/subunit j, ATP5F1C/subunit gamma, ATP5F1D/subunit delta, ATP5F1E/subunit epsilon, ATP5PF/subunit F6, ATP5PB/subunit b, ATP5PD/subunit d, ATP5PO/subunit OSCP. ATP synthase complex consists of a soluble F(1) head domain (subunits alpha(3) and beta(3)) - the catalytic core - and a membrane F(0) domain - the membrane proton channel (subunits c, a, 8, e, f, g, k and j). These two domains are linked by a central stalk (subunits gamma, delta, and epsilon) rotating inside the F1 region and a stationary peripheral stalk (subunits F6, b, d, and OSCP).</text>
</comment>
<comment type="function">
    <text evidence="16">Subunit f, of the mitochondrial membrane ATP synthase complex (F(1)F(0) ATP synthase or Complex V) that produces ATP from ADP in the presence of a proton gradient across the membrane which is generated by electron transport complexes of the respiratory chain. ATP synthase complex consist of a soluble F(1) head domain - the catalytic core - and a membrane F(1) domain - the membrane proton channel. These two domains are linked by a central stalk rotating inside the F(1) region and a stationary peripheral stalk. During catalysis, ATP synthesis in the catalytic domain of F(1) is coupled via a rotary mechanism of the central stalk subunits to proton translocation. In vivo, can only synthesize ATP although its ATP hydrolase activity can be activated artificially in vitro. Part of the complex F(0) domain.</text>
</comment>
<dbReference type="GO" id="GO:0045259">
    <property type="term" value="C:proton-transporting ATP synthase complex"/>
    <property type="evidence" value="ECO:0007669"/>
    <property type="project" value="UniProtKB-KW"/>
</dbReference>
<evidence type="ECO:0000256" key="3">
    <source>
        <dbReference type="ARBA" id="ARBA00022448"/>
    </source>
</evidence>
<keyword evidence="6 19" id="KW-0812">Transmembrane</keyword>
<comment type="similarity">
    <text evidence="2">Belongs to the ATPase F chain family.</text>
</comment>
<evidence type="ECO:0000256" key="9">
    <source>
        <dbReference type="ARBA" id="ARBA00022989"/>
    </source>
</evidence>
<evidence type="ECO:0000256" key="17">
    <source>
        <dbReference type="ARBA" id="ARBA00064647"/>
    </source>
</evidence>
<evidence type="ECO:0000256" key="12">
    <source>
        <dbReference type="ARBA" id="ARBA00023128"/>
    </source>
</evidence>
<accession>A0A803JPD1</accession>
<keyword evidence="7" id="KW-0375">Hydrogen ion transport</keyword>
<evidence type="ECO:0000256" key="5">
    <source>
        <dbReference type="ARBA" id="ARBA00022553"/>
    </source>
</evidence>
<evidence type="ECO:0000256" key="14">
    <source>
        <dbReference type="ARBA" id="ARBA00023310"/>
    </source>
</evidence>
<evidence type="ECO:0000256" key="1">
    <source>
        <dbReference type="ARBA" id="ARBA00004434"/>
    </source>
</evidence>
<evidence type="ECO:0000256" key="7">
    <source>
        <dbReference type="ARBA" id="ARBA00022781"/>
    </source>
</evidence>
<evidence type="ECO:0000256" key="18">
    <source>
        <dbReference type="ARBA" id="ARBA00070733"/>
    </source>
</evidence>
<evidence type="ECO:0000256" key="4">
    <source>
        <dbReference type="ARBA" id="ARBA00022547"/>
    </source>
</evidence>
<protein>
    <recommendedName>
        <fullName evidence="18">ATP synthase F(0) complex subunit f, mitochondrial</fullName>
    </recommendedName>
    <alternativeName>
        <fullName evidence="15">ATP synthase membrane subunit f</fullName>
    </alternativeName>
</protein>
<evidence type="ECO:0000256" key="6">
    <source>
        <dbReference type="ARBA" id="ARBA00022692"/>
    </source>
</evidence>
<keyword evidence="4" id="KW-0138">CF(0)</keyword>
<name>A0A803JPD1_XENTR</name>
<evidence type="ECO:0000256" key="8">
    <source>
        <dbReference type="ARBA" id="ARBA00022792"/>
    </source>
</evidence>
<keyword evidence="13 19" id="KW-0472">Membrane</keyword>